<protein>
    <recommendedName>
        <fullName evidence="5">Bdellovibrio beta-sandwich domain-containing protein</fullName>
    </recommendedName>
</protein>
<keyword evidence="2" id="KW-0732">Signal</keyword>
<organism evidence="3 4">
    <name type="scientific">Bdellovibrio bacteriovorus</name>
    <dbReference type="NCBI Taxonomy" id="959"/>
    <lineage>
        <taxon>Bacteria</taxon>
        <taxon>Pseudomonadati</taxon>
        <taxon>Bdellovibrionota</taxon>
        <taxon>Bdellovibrionia</taxon>
        <taxon>Bdellovibrionales</taxon>
        <taxon>Pseudobdellovibrionaceae</taxon>
        <taxon>Bdellovibrio</taxon>
    </lineage>
</organism>
<feature type="compositionally biased region" description="Pro residues" evidence="1">
    <location>
        <begin position="30"/>
        <end position="39"/>
    </location>
</feature>
<dbReference type="EMBL" id="LUKF01000003">
    <property type="protein sequence ID" value="KYG70122.1"/>
    <property type="molecule type" value="Genomic_DNA"/>
</dbReference>
<accession>A0A150WV04</accession>
<gene>
    <name evidence="3" type="ORF">AZI85_15675</name>
</gene>
<evidence type="ECO:0008006" key="5">
    <source>
        <dbReference type="Google" id="ProtNLM"/>
    </source>
</evidence>
<feature type="compositionally biased region" description="Basic and acidic residues" evidence="1">
    <location>
        <begin position="43"/>
        <end position="53"/>
    </location>
</feature>
<dbReference type="OrthoDB" id="5298789at2"/>
<feature type="region of interest" description="Disordered" evidence="1">
    <location>
        <begin position="25"/>
        <end position="53"/>
    </location>
</feature>
<feature type="signal peptide" evidence="2">
    <location>
        <begin position="1"/>
        <end position="19"/>
    </location>
</feature>
<evidence type="ECO:0000256" key="2">
    <source>
        <dbReference type="SAM" id="SignalP"/>
    </source>
</evidence>
<evidence type="ECO:0000313" key="3">
    <source>
        <dbReference type="EMBL" id="KYG70122.1"/>
    </source>
</evidence>
<dbReference type="RefSeq" id="WP_063243030.1">
    <property type="nucleotide sequence ID" value="NZ_LUKF01000003.1"/>
</dbReference>
<dbReference type="Proteomes" id="UP000075391">
    <property type="component" value="Unassembled WGS sequence"/>
</dbReference>
<name>A0A150WV04_BDEBC</name>
<dbReference type="AlphaFoldDB" id="A0A150WV04"/>
<comment type="caution">
    <text evidence="3">The sequence shown here is derived from an EMBL/GenBank/DDBJ whole genome shotgun (WGS) entry which is preliminary data.</text>
</comment>
<proteinExistence type="predicted"/>
<sequence>MTRWTILLITLISVSTSWASDSYEVQATPRPLPDAPYEPGPDDPIRSEPPREEFIPYSLGTGDTGRFGSKDSEFYPRFDLARVVSLRLVGSRNEIDVKEVKVLYADNMVERSLYTLQGNLRSGAIKEIALDGRPIYRIDVSAKSERFWKKLGSYRVDIIAVR</sequence>
<feature type="chain" id="PRO_5007573821" description="Bdellovibrio beta-sandwich domain-containing protein" evidence="2">
    <location>
        <begin position="20"/>
        <end position="162"/>
    </location>
</feature>
<evidence type="ECO:0000256" key="1">
    <source>
        <dbReference type="SAM" id="MobiDB-lite"/>
    </source>
</evidence>
<reference evidence="3 4" key="1">
    <citation type="submission" date="2016-03" db="EMBL/GenBank/DDBJ databases">
        <authorList>
            <person name="Ploux O."/>
        </authorList>
    </citation>
    <scope>NUCLEOTIDE SEQUENCE [LARGE SCALE GENOMIC DNA]</scope>
    <source>
        <strain evidence="3 4">BER2</strain>
    </source>
</reference>
<evidence type="ECO:0000313" key="4">
    <source>
        <dbReference type="Proteomes" id="UP000075391"/>
    </source>
</evidence>